<dbReference type="Proteomes" id="UP000293398">
    <property type="component" value="Unassembled WGS sequence"/>
</dbReference>
<dbReference type="Pfam" id="PF04773">
    <property type="entry name" value="FecR"/>
    <property type="match status" value="1"/>
</dbReference>
<proteinExistence type="predicted"/>
<dbReference type="AlphaFoldDB" id="A0A4Q7VUS0"/>
<dbReference type="PIRSF" id="PIRSF018266">
    <property type="entry name" value="FecR"/>
    <property type="match status" value="1"/>
</dbReference>
<dbReference type="OrthoDB" id="1100567at2"/>
<feature type="region of interest" description="Disordered" evidence="1">
    <location>
        <begin position="1"/>
        <end position="22"/>
    </location>
</feature>
<dbReference type="PANTHER" id="PTHR30273">
    <property type="entry name" value="PERIPLASMIC SIGNAL SENSOR AND SIGMA FACTOR ACTIVATOR FECR-RELATED"/>
    <property type="match status" value="1"/>
</dbReference>
<feature type="domain" description="FecR protein" evidence="2">
    <location>
        <begin position="125"/>
        <end position="220"/>
    </location>
</feature>
<evidence type="ECO:0000313" key="4">
    <source>
        <dbReference type="EMBL" id="RZU00392.1"/>
    </source>
</evidence>
<accession>A0A4Q7VUS0</accession>
<sequence length="333" mass="36950">MPHVDAGASGVNTTSTAEPQQTQLVDEAVQWLVLMHSGRFNEADAQRCAHWRDQSPEHQRVWESVEKLNRQFDAVPGPLAMPVLNRPRVSENRRMMLKTVALAITVPSAMWFGYRAVPWESLNAQYRTGTGERRDVALADGSKLSLNTSSAVDVAFDTRERLVLQRSGEIFIQTAHDPQAAARPFVVKTQQGSLQALGTRFIVRCTPDRTRLTVLDGAVRVQPLHSAETHIVAAGHELDFSADRFSTKVPASPGAGQWVQGVLYAEQMRLADFLAELGRYRPGILRCDSSVADMPVSGAFQLNNTDRILDALVQTLPVQIQLRTRYWVTVAAR</sequence>
<keyword evidence="5" id="KW-1185">Reference proteome</keyword>
<evidence type="ECO:0000259" key="2">
    <source>
        <dbReference type="Pfam" id="PF04773"/>
    </source>
</evidence>
<evidence type="ECO:0000256" key="1">
    <source>
        <dbReference type="SAM" id="MobiDB-lite"/>
    </source>
</evidence>
<dbReference type="InterPro" id="IPR006860">
    <property type="entry name" value="FecR"/>
</dbReference>
<dbReference type="PANTHER" id="PTHR30273:SF2">
    <property type="entry name" value="PROTEIN FECR"/>
    <property type="match status" value="1"/>
</dbReference>
<dbReference type="GO" id="GO:0016989">
    <property type="term" value="F:sigma factor antagonist activity"/>
    <property type="evidence" value="ECO:0007669"/>
    <property type="project" value="TreeGrafter"/>
</dbReference>
<organism evidence="4 5">
    <name type="scientific">Advenella incenata</name>
    <dbReference type="NCBI Taxonomy" id="267800"/>
    <lineage>
        <taxon>Bacteria</taxon>
        <taxon>Pseudomonadati</taxon>
        <taxon>Pseudomonadota</taxon>
        <taxon>Betaproteobacteria</taxon>
        <taxon>Burkholderiales</taxon>
        <taxon>Alcaligenaceae</taxon>
    </lineage>
</organism>
<feature type="compositionally biased region" description="Polar residues" evidence="1">
    <location>
        <begin position="10"/>
        <end position="22"/>
    </location>
</feature>
<dbReference type="Gene3D" id="2.60.120.1440">
    <property type="match status" value="1"/>
</dbReference>
<evidence type="ECO:0000259" key="3">
    <source>
        <dbReference type="Pfam" id="PF16220"/>
    </source>
</evidence>
<dbReference type="InterPro" id="IPR032623">
    <property type="entry name" value="FecR_N"/>
</dbReference>
<comment type="caution">
    <text evidence="4">The sequence shown here is derived from an EMBL/GenBank/DDBJ whole genome shotgun (WGS) entry which is preliminary data.</text>
</comment>
<dbReference type="InterPro" id="IPR012373">
    <property type="entry name" value="Ferrdict_sens_TM"/>
</dbReference>
<gene>
    <name evidence="4" type="ORF">EV681_2200</name>
</gene>
<name>A0A4Q7VUS0_9BURK</name>
<dbReference type="EMBL" id="SHKO01000001">
    <property type="protein sequence ID" value="RZU00392.1"/>
    <property type="molecule type" value="Genomic_DNA"/>
</dbReference>
<evidence type="ECO:0000313" key="5">
    <source>
        <dbReference type="Proteomes" id="UP000293398"/>
    </source>
</evidence>
<reference evidence="4 5" key="1">
    <citation type="submission" date="2019-02" db="EMBL/GenBank/DDBJ databases">
        <title>Genomic Encyclopedia of Type Strains, Phase IV (KMG-IV): sequencing the most valuable type-strain genomes for metagenomic binning, comparative biology and taxonomic classification.</title>
        <authorList>
            <person name="Goeker M."/>
        </authorList>
    </citation>
    <scope>NUCLEOTIDE SEQUENCE [LARGE SCALE GENOMIC DNA]</scope>
    <source>
        <strain evidence="4 5">DSM 23814</strain>
    </source>
</reference>
<feature type="domain" description="FecR N-terminal" evidence="3">
    <location>
        <begin position="26"/>
        <end position="68"/>
    </location>
</feature>
<protein>
    <submittedName>
        <fullName evidence="4">FecR family protein</fullName>
    </submittedName>
</protein>
<dbReference type="Pfam" id="PF16220">
    <property type="entry name" value="DUF4880"/>
    <property type="match status" value="1"/>
</dbReference>